<dbReference type="AlphaFoldDB" id="A0AAV3Y1Y3"/>
<comment type="caution">
    <text evidence="1">The sequence shown here is derived from an EMBL/GenBank/DDBJ whole genome shotgun (WGS) entry which is preliminary data.</text>
</comment>
<sequence>MLLEYKRRSRSFSFHTPPVHVSSQGHPSVLLVPPSAPRMVRLVGGSSNHLHPLSASASSLAHGVPQPAVWRPVPMLMRFRSQPDIAGRIPSRPDSTVKGMSNVERALIAFYSTTAGDSFNKFMWVIRILQLQSTALLKTCHSVALIDLSQ</sequence>
<evidence type="ECO:0000313" key="1">
    <source>
        <dbReference type="EMBL" id="GFN76146.1"/>
    </source>
</evidence>
<dbReference type="EMBL" id="BLXT01000362">
    <property type="protein sequence ID" value="GFN76146.1"/>
    <property type="molecule type" value="Genomic_DNA"/>
</dbReference>
<evidence type="ECO:0000313" key="2">
    <source>
        <dbReference type="Proteomes" id="UP000735302"/>
    </source>
</evidence>
<accession>A0AAV3Y1Y3</accession>
<proteinExistence type="predicted"/>
<protein>
    <submittedName>
        <fullName evidence="1">Uncharacterized protein</fullName>
    </submittedName>
</protein>
<name>A0AAV3Y1Y3_9GAST</name>
<reference evidence="1 2" key="1">
    <citation type="journal article" date="2021" name="Elife">
        <title>Chloroplast acquisition without the gene transfer in kleptoplastic sea slugs, Plakobranchus ocellatus.</title>
        <authorList>
            <person name="Maeda T."/>
            <person name="Takahashi S."/>
            <person name="Yoshida T."/>
            <person name="Shimamura S."/>
            <person name="Takaki Y."/>
            <person name="Nagai Y."/>
            <person name="Toyoda A."/>
            <person name="Suzuki Y."/>
            <person name="Arimoto A."/>
            <person name="Ishii H."/>
            <person name="Satoh N."/>
            <person name="Nishiyama T."/>
            <person name="Hasebe M."/>
            <person name="Maruyama T."/>
            <person name="Minagawa J."/>
            <person name="Obokata J."/>
            <person name="Shigenobu S."/>
        </authorList>
    </citation>
    <scope>NUCLEOTIDE SEQUENCE [LARGE SCALE GENOMIC DNA]</scope>
</reference>
<gene>
    <name evidence="1" type="ORF">PoB_000265200</name>
</gene>
<dbReference type="Proteomes" id="UP000735302">
    <property type="component" value="Unassembled WGS sequence"/>
</dbReference>
<organism evidence="1 2">
    <name type="scientific">Plakobranchus ocellatus</name>
    <dbReference type="NCBI Taxonomy" id="259542"/>
    <lineage>
        <taxon>Eukaryota</taxon>
        <taxon>Metazoa</taxon>
        <taxon>Spiralia</taxon>
        <taxon>Lophotrochozoa</taxon>
        <taxon>Mollusca</taxon>
        <taxon>Gastropoda</taxon>
        <taxon>Heterobranchia</taxon>
        <taxon>Euthyneura</taxon>
        <taxon>Panpulmonata</taxon>
        <taxon>Sacoglossa</taxon>
        <taxon>Placobranchoidea</taxon>
        <taxon>Plakobranchidae</taxon>
        <taxon>Plakobranchus</taxon>
    </lineage>
</organism>
<keyword evidence="2" id="KW-1185">Reference proteome</keyword>